<feature type="compositionally biased region" description="Basic and acidic residues" evidence="1">
    <location>
        <begin position="1"/>
        <end position="13"/>
    </location>
</feature>
<feature type="region of interest" description="Disordered" evidence="1">
    <location>
        <begin position="1"/>
        <end position="23"/>
    </location>
</feature>
<protein>
    <submittedName>
        <fullName evidence="2">Uncharacterized protein</fullName>
    </submittedName>
</protein>
<organism evidence="2 3">
    <name type="scientific">Tanacetum coccineum</name>
    <dbReference type="NCBI Taxonomy" id="301880"/>
    <lineage>
        <taxon>Eukaryota</taxon>
        <taxon>Viridiplantae</taxon>
        <taxon>Streptophyta</taxon>
        <taxon>Embryophyta</taxon>
        <taxon>Tracheophyta</taxon>
        <taxon>Spermatophyta</taxon>
        <taxon>Magnoliopsida</taxon>
        <taxon>eudicotyledons</taxon>
        <taxon>Gunneridae</taxon>
        <taxon>Pentapetalae</taxon>
        <taxon>asterids</taxon>
        <taxon>campanulids</taxon>
        <taxon>Asterales</taxon>
        <taxon>Asteraceae</taxon>
        <taxon>Asteroideae</taxon>
        <taxon>Anthemideae</taxon>
        <taxon>Anthemidinae</taxon>
        <taxon>Tanacetum</taxon>
    </lineage>
</organism>
<evidence type="ECO:0000256" key="1">
    <source>
        <dbReference type="SAM" id="MobiDB-lite"/>
    </source>
</evidence>
<feature type="region of interest" description="Disordered" evidence="1">
    <location>
        <begin position="53"/>
        <end position="78"/>
    </location>
</feature>
<sequence length="126" mass="12590">MADHSKKCHDGSNSRKVSNGSSNGIAAIANKLDSLGRDVKKLKENCVISVEGGGGNVRGGGGNDRSCGGNGGKGGSMAGRVSAGVREVKGGGVDFGVSKSLLSDNPRVVIEESGRDTFGVDGGAVW</sequence>
<dbReference type="EMBL" id="BQNB010014690">
    <property type="protein sequence ID" value="GJT31244.1"/>
    <property type="molecule type" value="Genomic_DNA"/>
</dbReference>
<reference evidence="2" key="2">
    <citation type="submission" date="2022-01" db="EMBL/GenBank/DDBJ databases">
        <authorList>
            <person name="Yamashiro T."/>
            <person name="Shiraishi A."/>
            <person name="Satake H."/>
            <person name="Nakayama K."/>
        </authorList>
    </citation>
    <scope>NUCLEOTIDE SEQUENCE</scope>
</reference>
<gene>
    <name evidence="2" type="ORF">Tco_0911519</name>
</gene>
<comment type="caution">
    <text evidence="2">The sequence shown here is derived from an EMBL/GenBank/DDBJ whole genome shotgun (WGS) entry which is preliminary data.</text>
</comment>
<evidence type="ECO:0000313" key="2">
    <source>
        <dbReference type="EMBL" id="GJT31244.1"/>
    </source>
</evidence>
<name>A0ABQ5D2B0_9ASTR</name>
<dbReference type="Proteomes" id="UP001151760">
    <property type="component" value="Unassembled WGS sequence"/>
</dbReference>
<accession>A0ABQ5D2B0</accession>
<keyword evidence="3" id="KW-1185">Reference proteome</keyword>
<proteinExistence type="predicted"/>
<evidence type="ECO:0000313" key="3">
    <source>
        <dbReference type="Proteomes" id="UP001151760"/>
    </source>
</evidence>
<feature type="compositionally biased region" description="Polar residues" evidence="1">
    <location>
        <begin position="14"/>
        <end position="23"/>
    </location>
</feature>
<feature type="compositionally biased region" description="Gly residues" evidence="1">
    <location>
        <begin position="53"/>
        <end position="77"/>
    </location>
</feature>
<reference evidence="2" key="1">
    <citation type="journal article" date="2022" name="Int. J. Mol. Sci.">
        <title>Draft Genome of Tanacetum Coccineum: Genomic Comparison of Closely Related Tanacetum-Family Plants.</title>
        <authorList>
            <person name="Yamashiro T."/>
            <person name="Shiraishi A."/>
            <person name="Nakayama K."/>
            <person name="Satake H."/>
        </authorList>
    </citation>
    <scope>NUCLEOTIDE SEQUENCE</scope>
</reference>